<protein>
    <submittedName>
        <fullName evidence="2">Uncharacterized protein</fullName>
    </submittedName>
</protein>
<dbReference type="InterPro" id="IPR011060">
    <property type="entry name" value="RibuloseP-bd_barrel"/>
</dbReference>
<organism evidence="2 3">
    <name type="scientific">Corynebacterium incognita</name>
    <dbReference type="NCBI Taxonomy" id="2754725"/>
    <lineage>
        <taxon>Bacteria</taxon>
        <taxon>Bacillati</taxon>
        <taxon>Actinomycetota</taxon>
        <taxon>Actinomycetes</taxon>
        <taxon>Mycobacteriales</taxon>
        <taxon>Corynebacteriaceae</taxon>
        <taxon>Corynebacterium</taxon>
    </lineage>
</organism>
<dbReference type="SUPFAM" id="SSF51366">
    <property type="entry name" value="Ribulose-phoshate binding barrel"/>
    <property type="match status" value="1"/>
</dbReference>
<feature type="compositionally biased region" description="Low complexity" evidence="1">
    <location>
        <begin position="183"/>
        <end position="197"/>
    </location>
</feature>
<reference evidence="2 3" key="1">
    <citation type="submission" date="2020-07" db="EMBL/GenBank/DDBJ databases">
        <title>Complete genome and description of Corynebacterium incognita strain Marseille-Q3630 sp. nov.</title>
        <authorList>
            <person name="Boxberger M."/>
        </authorList>
    </citation>
    <scope>NUCLEOTIDE SEQUENCE [LARGE SCALE GENOMIC DNA]</scope>
    <source>
        <strain evidence="2 3">Marseille-Q3630</strain>
    </source>
</reference>
<name>A0A7G7CQF5_9CORY</name>
<evidence type="ECO:0000256" key="1">
    <source>
        <dbReference type="SAM" id="MobiDB-lite"/>
    </source>
</evidence>
<dbReference type="KEGG" id="cik:H0194_01850"/>
<sequence length="211" mass="21442">MTFNVVEAVATDQRAVASFDQVQELLASGAPRAIAVPGVWPIADLTAAIAEAQDADAAAAGSAVEKLWVALPVVDNGDVQTLGHTDGEDLWETLEALDEAGVQRILVAFVAGEGTSGAAAPAMGPIDMELLREISAATDADVAVAGKFTAPEQVAEVASYQVEGIDTMLLGWQGAPALPVDEAQTAADGAEQAADAAPFDGTEISAADEDL</sequence>
<evidence type="ECO:0000313" key="3">
    <source>
        <dbReference type="Proteomes" id="UP000515743"/>
    </source>
</evidence>
<dbReference type="Gene3D" id="3.20.20.70">
    <property type="entry name" value="Aldolase class I"/>
    <property type="match status" value="1"/>
</dbReference>
<dbReference type="AlphaFoldDB" id="A0A7G7CQF5"/>
<dbReference type="RefSeq" id="WP_185176195.1">
    <property type="nucleotide sequence ID" value="NZ_CP059404.1"/>
</dbReference>
<feature type="region of interest" description="Disordered" evidence="1">
    <location>
        <begin position="183"/>
        <end position="211"/>
    </location>
</feature>
<dbReference type="InterPro" id="IPR013785">
    <property type="entry name" value="Aldolase_TIM"/>
</dbReference>
<keyword evidence="3" id="KW-1185">Reference proteome</keyword>
<accession>A0A7G7CQF5</accession>
<proteinExistence type="predicted"/>
<gene>
    <name evidence="2" type="ORF">H0194_01850</name>
</gene>
<dbReference type="EMBL" id="CP059404">
    <property type="protein sequence ID" value="QNE89821.1"/>
    <property type="molecule type" value="Genomic_DNA"/>
</dbReference>
<dbReference type="Proteomes" id="UP000515743">
    <property type="component" value="Chromosome"/>
</dbReference>
<evidence type="ECO:0000313" key="2">
    <source>
        <dbReference type="EMBL" id="QNE89821.1"/>
    </source>
</evidence>